<evidence type="ECO:0000259" key="10">
    <source>
        <dbReference type="Pfam" id="PF00905"/>
    </source>
</evidence>
<keyword evidence="1" id="KW-0121">Carboxypeptidase</keyword>
<evidence type="ECO:0000256" key="4">
    <source>
        <dbReference type="ARBA" id="ARBA00022679"/>
    </source>
</evidence>
<feature type="region of interest" description="Disordered" evidence="9">
    <location>
        <begin position="601"/>
        <end position="626"/>
    </location>
</feature>
<dbReference type="GO" id="GO:0006508">
    <property type="term" value="P:proteolysis"/>
    <property type="evidence" value="ECO:0007669"/>
    <property type="project" value="UniProtKB-KW"/>
</dbReference>
<dbReference type="GO" id="GO:0008658">
    <property type="term" value="F:penicillin binding"/>
    <property type="evidence" value="ECO:0007669"/>
    <property type="project" value="InterPro"/>
</dbReference>
<dbReference type="EMBL" id="JABAHY010000004">
    <property type="protein sequence ID" value="NLS09559.1"/>
    <property type="molecule type" value="Genomic_DNA"/>
</dbReference>
<feature type="domain" description="Penicillin-binding protein transpeptidase" evidence="10">
    <location>
        <begin position="377"/>
        <end position="547"/>
    </location>
</feature>
<evidence type="ECO:0000256" key="3">
    <source>
        <dbReference type="ARBA" id="ARBA00022676"/>
    </source>
</evidence>
<protein>
    <submittedName>
        <fullName evidence="12">Penicillin-binding protein</fullName>
    </submittedName>
</protein>
<feature type="region of interest" description="Disordered" evidence="9">
    <location>
        <begin position="247"/>
        <end position="266"/>
    </location>
</feature>
<proteinExistence type="predicted"/>
<keyword evidence="3" id="KW-0328">Glycosyltransferase</keyword>
<comment type="catalytic activity">
    <reaction evidence="8">
        <text>[GlcNAc-(1-&gt;4)-Mur2Ac(oyl-L-Ala-gamma-D-Glu-L-Lys-D-Ala-D-Ala)](n)-di-trans,octa-cis-undecaprenyl diphosphate + beta-D-GlcNAc-(1-&gt;4)-Mur2Ac(oyl-L-Ala-gamma-D-Glu-L-Lys-D-Ala-D-Ala)-di-trans,octa-cis-undecaprenyl diphosphate = [GlcNAc-(1-&gt;4)-Mur2Ac(oyl-L-Ala-gamma-D-Glu-L-Lys-D-Ala-D-Ala)](n+1)-di-trans,octa-cis-undecaprenyl diphosphate + di-trans,octa-cis-undecaprenyl diphosphate + H(+)</text>
        <dbReference type="Rhea" id="RHEA:23708"/>
        <dbReference type="Rhea" id="RHEA-COMP:9602"/>
        <dbReference type="Rhea" id="RHEA-COMP:9603"/>
        <dbReference type="ChEBI" id="CHEBI:15378"/>
        <dbReference type="ChEBI" id="CHEBI:58405"/>
        <dbReference type="ChEBI" id="CHEBI:60033"/>
        <dbReference type="ChEBI" id="CHEBI:78435"/>
        <dbReference type="EC" id="2.4.99.28"/>
    </reaction>
</comment>
<feature type="compositionally biased region" description="Polar residues" evidence="9">
    <location>
        <begin position="249"/>
        <end position="259"/>
    </location>
</feature>
<dbReference type="GO" id="GO:0009252">
    <property type="term" value="P:peptidoglycan biosynthetic process"/>
    <property type="evidence" value="ECO:0007669"/>
    <property type="project" value="TreeGrafter"/>
</dbReference>
<keyword evidence="13" id="KW-1185">Reference proteome</keyword>
<evidence type="ECO:0000259" key="11">
    <source>
        <dbReference type="Pfam" id="PF00912"/>
    </source>
</evidence>
<evidence type="ECO:0000256" key="1">
    <source>
        <dbReference type="ARBA" id="ARBA00022645"/>
    </source>
</evidence>
<evidence type="ECO:0000256" key="5">
    <source>
        <dbReference type="ARBA" id="ARBA00022801"/>
    </source>
</evidence>
<dbReference type="PANTHER" id="PTHR32282:SF33">
    <property type="entry name" value="PEPTIDOGLYCAN GLYCOSYLTRANSFERASE"/>
    <property type="match status" value="1"/>
</dbReference>
<keyword evidence="4" id="KW-0808">Transferase</keyword>
<reference evidence="12 13" key="1">
    <citation type="submission" date="2020-04" db="EMBL/GenBank/DDBJ databases">
        <title>Nesterenkonia sp. nov., isolated from marine sediment.</title>
        <authorList>
            <person name="Zhang G."/>
        </authorList>
    </citation>
    <scope>NUCLEOTIDE SEQUENCE [LARGE SCALE GENOMIC DNA]</scope>
    <source>
        <strain evidence="12 13">MY13</strain>
    </source>
</reference>
<evidence type="ECO:0000313" key="12">
    <source>
        <dbReference type="EMBL" id="NLS09559.1"/>
    </source>
</evidence>
<dbReference type="Gene3D" id="3.40.710.10">
    <property type="entry name" value="DD-peptidase/beta-lactamase superfamily"/>
    <property type="match status" value="1"/>
</dbReference>
<keyword evidence="6" id="KW-0511">Multifunctional enzyme</keyword>
<dbReference type="Pfam" id="PF00905">
    <property type="entry name" value="Transpeptidase"/>
    <property type="match status" value="2"/>
</dbReference>
<dbReference type="PANTHER" id="PTHR32282">
    <property type="entry name" value="BINDING PROTEIN TRANSPEPTIDASE, PUTATIVE-RELATED"/>
    <property type="match status" value="1"/>
</dbReference>
<dbReference type="SUPFAM" id="SSF53955">
    <property type="entry name" value="Lysozyme-like"/>
    <property type="match status" value="1"/>
</dbReference>
<dbReference type="RefSeq" id="WP_168887058.1">
    <property type="nucleotide sequence ID" value="NZ_JABAHY010000004.1"/>
</dbReference>
<dbReference type="GO" id="GO:0009002">
    <property type="term" value="F:serine-type D-Ala-D-Ala carboxypeptidase activity"/>
    <property type="evidence" value="ECO:0007669"/>
    <property type="project" value="UniProtKB-EC"/>
</dbReference>
<evidence type="ECO:0000256" key="8">
    <source>
        <dbReference type="ARBA" id="ARBA00049902"/>
    </source>
</evidence>
<organism evidence="12 13">
    <name type="scientific">Nesterenkonia sedimenti</name>
    <dbReference type="NCBI Taxonomy" id="1463632"/>
    <lineage>
        <taxon>Bacteria</taxon>
        <taxon>Bacillati</taxon>
        <taxon>Actinomycetota</taxon>
        <taxon>Actinomycetes</taxon>
        <taxon>Micrococcales</taxon>
        <taxon>Micrococcaceae</taxon>
        <taxon>Nesterenkonia</taxon>
    </lineage>
</organism>
<comment type="caution">
    <text evidence="12">The sequence shown here is derived from an EMBL/GenBank/DDBJ whole genome shotgun (WGS) entry which is preliminary data.</text>
</comment>
<dbReference type="InterPro" id="IPR023346">
    <property type="entry name" value="Lysozyme-like_dom_sf"/>
</dbReference>
<dbReference type="InterPro" id="IPR001460">
    <property type="entry name" value="PCN-bd_Tpept"/>
</dbReference>
<name>A0A7X8TJ69_9MICC</name>
<dbReference type="InterPro" id="IPR050396">
    <property type="entry name" value="Glycosyltr_51/Transpeptidase"/>
</dbReference>
<dbReference type="AlphaFoldDB" id="A0A7X8TJ69"/>
<gene>
    <name evidence="12" type="ORF">HGQ17_05955</name>
</gene>
<dbReference type="Gene3D" id="1.10.3810.10">
    <property type="entry name" value="Biosynthetic peptidoglycan transglycosylase-like"/>
    <property type="match status" value="1"/>
</dbReference>
<keyword evidence="5" id="KW-0378">Hydrolase</keyword>
<evidence type="ECO:0000256" key="9">
    <source>
        <dbReference type="SAM" id="MobiDB-lite"/>
    </source>
</evidence>
<dbReference type="Proteomes" id="UP000523139">
    <property type="component" value="Unassembled WGS sequence"/>
</dbReference>
<accession>A0A7X8TJ69</accession>
<dbReference type="Pfam" id="PF00912">
    <property type="entry name" value="Transgly"/>
    <property type="match status" value="1"/>
</dbReference>
<evidence type="ECO:0000256" key="2">
    <source>
        <dbReference type="ARBA" id="ARBA00022670"/>
    </source>
</evidence>
<dbReference type="SUPFAM" id="SSF56601">
    <property type="entry name" value="beta-lactamase/transpeptidase-like"/>
    <property type="match status" value="1"/>
</dbReference>
<evidence type="ECO:0000256" key="7">
    <source>
        <dbReference type="ARBA" id="ARBA00034000"/>
    </source>
</evidence>
<feature type="domain" description="Penicillin-binding protein transpeptidase" evidence="10">
    <location>
        <begin position="274"/>
        <end position="357"/>
    </location>
</feature>
<evidence type="ECO:0000313" key="13">
    <source>
        <dbReference type="Proteomes" id="UP000523139"/>
    </source>
</evidence>
<dbReference type="GO" id="GO:0008955">
    <property type="term" value="F:peptidoglycan glycosyltransferase activity"/>
    <property type="evidence" value="ECO:0007669"/>
    <property type="project" value="UniProtKB-EC"/>
</dbReference>
<comment type="catalytic activity">
    <reaction evidence="7">
        <text>Preferential cleavage: (Ac)2-L-Lys-D-Ala-|-D-Ala. Also transpeptidation of peptidyl-alanyl moieties that are N-acyl substituents of D-alanine.</text>
        <dbReference type="EC" id="3.4.16.4"/>
    </reaction>
</comment>
<dbReference type="InterPro" id="IPR001264">
    <property type="entry name" value="Glyco_trans_51"/>
</dbReference>
<dbReference type="InterPro" id="IPR036950">
    <property type="entry name" value="PBP_transglycosylase"/>
</dbReference>
<dbReference type="GO" id="GO:0030288">
    <property type="term" value="C:outer membrane-bounded periplasmic space"/>
    <property type="evidence" value="ECO:0007669"/>
    <property type="project" value="TreeGrafter"/>
</dbReference>
<evidence type="ECO:0000256" key="6">
    <source>
        <dbReference type="ARBA" id="ARBA00023268"/>
    </source>
</evidence>
<keyword evidence="2" id="KW-0645">Protease</keyword>
<sequence length="626" mass="66858">MEIEPGTAVLFGDEPCPGLDLQPFELLDSRTRQQLSNIGSGPTEGGSTITHQYVSLILLNADYLAGEEELVMGGTTTVADRLNEARLAVDLEEQMSKEEILAGYLNIVLLGRQNYGVEAAAQFYWGIPASELNIQQSATLAGVVQAPNYYDPIGNPEVTVDRRNTVLGTMLRNGYISEEEHAEAVEADLAVDPQPVQSGCIAAETAPYFCDYVQRLILADETFGETLEEREELLLRGGLRITTTLDPDAQSQAQQQVNDTVEPGDSSGAVATLTSLDPETGDILAMAQSTQYSPEDDEAAGLTTMNFNVDATYGESGGFPVGSTLKPFVAAAWLEEGGSMDDVVDASTTDYDYGEPWEASCMPGGEIELLPDGDADESDSWSTTNSIGGMTQDMTLDYGLFHSVNTATVATANDMDLCAITTLTERLDIRSASSGNLLTPDTPAFVLGGIELSPMTLASAYATFANEGVRCEERALLEITDAQGNEYPVPETDCEQVIDADIAAEVNDSMINIAEQGAANGNPAFPMVGKTGTSNTGSNTWFVGSTEGMTTAAHVGRWEDIGSLWGSTVNGQYYEEFFGSTLAAPMWNDYMNAAAGNYPTGDFPEAEDSPFDDRRSSRYGSSDATG</sequence>
<feature type="domain" description="Glycosyl transferase family 51" evidence="11">
    <location>
        <begin position="32"/>
        <end position="170"/>
    </location>
</feature>
<dbReference type="InterPro" id="IPR012338">
    <property type="entry name" value="Beta-lactam/transpept-like"/>
</dbReference>